<dbReference type="EMBL" id="LHYD01000008">
    <property type="protein sequence ID" value="KXB05524.1"/>
    <property type="molecule type" value="Genomic_DNA"/>
</dbReference>
<accession>A0A133VGG6</accession>
<dbReference type="AlphaFoldDB" id="A0A133VGG6"/>
<protein>
    <submittedName>
        <fullName evidence="1">Uncharacterized protein</fullName>
    </submittedName>
</protein>
<organism evidence="1 2">
    <name type="scientific">candidate division MSBL1 archaeon SCGC-AAA382A13</name>
    <dbReference type="NCBI Taxonomy" id="1698279"/>
    <lineage>
        <taxon>Archaea</taxon>
        <taxon>Methanobacteriati</taxon>
        <taxon>Methanobacteriota</taxon>
        <taxon>candidate division MSBL1</taxon>
    </lineage>
</organism>
<comment type="caution">
    <text evidence="1">The sequence shown here is derived from an EMBL/GenBank/DDBJ whole genome shotgun (WGS) entry which is preliminary data.</text>
</comment>
<reference evidence="1 2" key="1">
    <citation type="journal article" date="2016" name="Sci. Rep.">
        <title>Metabolic traits of an uncultured archaeal lineage -MSBL1- from brine pools of the Red Sea.</title>
        <authorList>
            <person name="Mwirichia R."/>
            <person name="Alam I."/>
            <person name="Rashid M."/>
            <person name="Vinu M."/>
            <person name="Ba-Alawi W."/>
            <person name="Anthony Kamau A."/>
            <person name="Kamanda Ngugi D."/>
            <person name="Goker M."/>
            <person name="Klenk H.P."/>
            <person name="Bajic V."/>
            <person name="Stingl U."/>
        </authorList>
    </citation>
    <scope>NUCLEOTIDE SEQUENCE [LARGE SCALE GENOMIC DNA]</scope>
    <source>
        <strain evidence="1">SCGC-AAA382A13</strain>
    </source>
</reference>
<dbReference type="Pfam" id="PF24113">
    <property type="entry name" value="DUF7387"/>
    <property type="match status" value="1"/>
</dbReference>
<evidence type="ECO:0000313" key="2">
    <source>
        <dbReference type="Proteomes" id="UP000070311"/>
    </source>
</evidence>
<sequence length="96" mass="10981">MSTGLKNPTEKAPYLLWKEEDTWIAKDGQTGISSQGETRQAALNNLDEAVTLYRKEIDDSIDLSRREREVLKNLDIDPGEVKKAREDSEKIPDFMQ</sequence>
<proteinExistence type="predicted"/>
<name>A0A133VGG6_9EURY</name>
<dbReference type="InterPro" id="IPR055811">
    <property type="entry name" value="DUF7387"/>
</dbReference>
<keyword evidence="2" id="KW-1185">Reference proteome</keyword>
<evidence type="ECO:0000313" key="1">
    <source>
        <dbReference type="EMBL" id="KXB05524.1"/>
    </source>
</evidence>
<gene>
    <name evidence="1" type="ORF">AKJ50_00705</name>
</gene>
<dbReference type="Proteomes" id="UP000070311">
    <property type="component" value="Unassembled WGS sequence"/>
</dbReference>